<keyword evidence="4 8" id="KW-1133">Transmembrane helix</keyword>
<name>A0A2U1M025_ARTAN</name>
<sequence length="329" mass="37548">MEKTSVLFKKALLGFVGAGYVCLVLMSMMFLSVVLGVCLVRLWVEEPVKIQERMFFDYTQVNPYAVLDLGYVKGGKMDKVVPVGHVFNVRMVFVMPESDYNREIGMFQVIAESVSSNGDLISSSSLPCMLRFRSHPIRLMHTFITGVPLLLGIKNEIQIVNLPLLRYKELHYPRTQSIKISLVPRAGVPFLPQLYEAKLVLTSQLPWRKNLIRNWKWTFYVWTSLYIYLTFLVVLVSCFRSVMFPSMTTASSYQRLAISDVYDEEPERVVSARDRPTSENLKRWRQARSKRKAMLMGGGLSDATSMSVTRDEDASMSTEEVGDSESVCQ</sequence>
<keyword evidence="6 8" id="KW-0472">Membrane</keyword>
<accession>A0A2U1M025</accession>
<feature type="transmembrane region" description="Helical" evidence="8">
    <location>
        <begin position="217"/>
        <end position="237"/>
    </location>
</feature>
<keyword evidence="2 8" id="KW-0812">Transmembrane</keyword>
<dbReference type="PANTHER" id="PTHR21212">
    <property type="entry name" value="BERNARDINELLI-SEIP CONGENITAL LIPODYSTROPHY 2 HOMOLOG BSCL2 PROTEIN"/>
    <property type="match status" value="1"/>
</dbReference>
<dbReference type="STRING" id="35608.A0A2U1M025"/>
<dbReference type="InterPro" id="IPR009617">
    <property type="entry name" value="Seipin"/>
</dbReference>
<evidence type="ECO:0000256" key="3">
    <source>
        <dbReference type="ARBA" id="ARBA00022824"/>
    </source>
</evidence>
<reference evidence="9 10" key="1">
    <citation type="journal article" date="2018" name="Mol. Plant">
        <title>The genome of Artemisia annua provides insight into the evolution of Asteraceae family and artemisinin biosynthesis.</title>
        <authorList>
            <person name="Shen Q."/>
            <person name="Zhang L."/>
            <person name="Liao Z."/>
            <person name="Wang S."/>
            <person name="Yan T."/>
            <person name="Shi P."/>
            <person name="Liu M."/>
            <person name="Fu X."/>
            <person name="Pan Q."/>
            <person name="Wang Y."/>
            <person name="Lv Z."/>
            <person name="Lu X."/>
            <person name="Zhang F."/>
            <person name="Jiang W."/>
            <person name="Ma Y."/>
            <person name="Chen M."/>
            <person name="Hao X."/>
            <person name="Li L."/>
            <person name="Tang Y."/>
            <person name="Lv G."/>
            <person name="Zhou Y."/>
            <person name="Sun X."/>
            <person name="Brodelius P.E."/>
            <person name="Rose J.K.C."/>
            <person name="Tang K."/>
        </authorList>
    </citation>
    <scope>NUCLEOTIDE SEQUENCE [LARGE SCALE GENOMIC DNA]</scope>
    <source>
        <strain evidence="10">cv. Huhao1</strain>
        <tissue evidence="9">Leaf</tissue>
    </source>
</reference>
<evidence type="ECO:0000256" key="7">
    <source>
        <dbReference type="SAM" id="MobiDB-lite"/>
    </source>
</evidence>
<evidence type="ECO:0000313" key="10">
    <source>
        <dbReference type="Proteomes" id="UP000245207"/>
    </source>
</evidence>
<feature type="transmembrane region" description="Helical" evidence="8">
    <location>
        <begin position="12"/>
        <end position="44"/>
    </location>
</feature>
<dbReference type="Pfam" id="PF06775">
    <property type="entry name" value="Seipin"/>
    <property type="match status" value="1"/>
</dbReference>
<gene>
    <name evidence="9" type="ORF">CTI12_AA434030</name>
</gene>
<keyword evidence="5" id="KW-0443">Lipid metabolism</keyword>
<evidence type="ECO:0000313" key="9">
    <source>
        <dbReference type="EMBL" id="PWA54599.1"/>
    </source>
</evidence>
<evidence type="ECO:0000256" key="4">
    <source>
        <dbReference type="ARBA" id="ARBA00022989"/>
    </source>
</evidence>
<organism evidence="9 10">
    <name type="scientific">Artemisia annua</name>
    <name type="common">Sweet wormwood</name>
    <dbReference type="NCBI Taxonomy" id="35608"/>
    <lineage>
        <taxon>Eukaryota</taxon>
        <taxon>Viridiplantae</taxon>
        <taxon>Streptophyta</taxon>
        <taxon>Embryophyta</taxon>
        <taxon>Tracheophyta</taxon>
        <taxon>Spermatophyta</taxon>
        <taxon>Magnoliopsida</taxon>
        <taxon>eudicotyledons</taxon>
        <taxon>Gunneridae</taxon>
        <taxon>Pentapetalae</taxon>
        <taxon>asterids</taxon>
        <taxon>campanulids</taxon>
        <taxon>Asterales</taxon>
        <taxon>Asteraceae</taxon>
        <taxon>Asteroideae</taxon>
        <taxon>Anthemideae</taxon>
        <taxon>Artemisiinae</taxon>
        <taxon>Artemisia</taxon>
    </lineage>
</organism>
<keyword evidence="3" id="KW-0256">Endoplasmic reticulum</keyword>
<keyword evidence="10" id="KW-1185">Reference proteome</keyword>
<dbReference type="Proteomes" id="UP000245207">
    <property type="component" value="Unassembled WGS sequence"/>
</dbReference>
<evidence type="ECO:0000256" key="1">
    <source>
        <dbReference type="ARBA" id="ARBA00004477"/>
    </source>
</evidence>
<evidence type="ECO:0000256" key="8">
    <source>
        <dbReference type="SAM" id="Phobius"/>
    </source>
</evidence>
<dbReference type="GO" id="GO:0005789">
    <property type="term" value="C:endoplasmic reticulum membrane"/>
    <property type="evidence" value="ECO:0007669"/>
    <property type="project" value="UniProtKB-SubCell"/>
</dbReference>
<dbReference type="PANTHER" id="PTHR21212:SF5">
    <property type="entry name" value="SEIPIN-1"/>
    <property type="match status" value="1"/>
</dbReference>
<feature type="region of interest" description="Disordered" evidence="7">
    <location>
        <begin position="289"/>
        <end position="329"/>
    </location>
</feature>
<dbReference type="AlphaFoldDB" id="A0A2U1M025"/>
<evidence type="ECO:0000256" key="5">
    <source>
        <dbReference type="ARBA" id="ARBA00023098"/>
    </source>
</evidence>
<comment type="subcellular location">
    <subcellularLocation>
        <location evidence="1">Endoplasmic reticulum membrane</location>
        <topology evidence="1">Multi-pass membrane protein</topology>
    </subcellularLocation>
</comment>
<evidence type="ECO:0000256" key="2">
    <source>
        <dbReference type="ARBA" id="ARBA00022692"/>
    </source>
</evidence>
<protein>
    <submittedName>
        <fullName evidence="9">Adipose-regulatory protein, Seipin</fullName>
    </submittedName>
</protein>
<proteinExistence type="predicted"/>
<dbReference type="GO" id="GO:0140042">
    <property type="term" value="P:lipid droplet formation"/>
    <property type="evidence" value="ECO:0007669"/>
    <property type="project" value="UniProtKB-ARBA"/>
</dbReference>
<dbReference type="GO" id="GO:0006629">
    <property type="term" value="P:lipid metabolic process"/>
    <property type="evidence" value="ECO:0007669"/>
    <property type="project" value="UniProtKB-KW"/>
</dbReference>
<comment type="caution">
    <text evidence="9">The sequence shown here is derived from an EMBL/GenBank/DDBJ whole genome shotgun (WGS) entry which is preliminary data.</text>
</comment>
<dbReference type="CDD" id="cd23995">
    <property type="entry name" value="Seipin_BSCL2_like"/>
    <property type="match status" value="1"/>
</dbReference>
<dbReference type="EMBL" id="PKPP01007024">
    <property type="protein sequence ID" value="PWA54599.1"/>
    <property type="molecule type" value="Genomic_DNA"/>
</dbReference>
<evidence type="ECO:0000256" key="6">
    <source>
        <dbReference type="ARBA" id="ARBA00023136"/>
    </source>
</evidence>
<dbReference type="OrthoDB" id="3990054at2759"/>